<keyword evidence="1" id="KW-0639">Primosome</keyword>
<comment type="function">
    <text evidence="1">Involved in the restart of stalled replication forks, which reloads the replicative helicase on sites other than the origin of replication; the PriA-PriB pathway is the major replication restart pathway. During primosome assembly it facilitates complex formation between PriA and DnaT on DNA; stabilizes PriA on DNA. Stimulates the DNA unwinding activity of PriA helicase.</text>
</comment>
<dbReference type="GO" id="GO:0006269">
    <property type="term" value="P:DNA replication, synthesis of primer"/>
    <property type="evidence" value="ECO:0007669"/>
    <property type="project" value="UniProtKB-KW"/>
</dbReference>
<gene>
    <name evidence="1 2" type="primary">priB</name>
    <name evidence="2" type="ORF">AQPW35_13590</name>
</gene>
<dbReference type="GO" id="GO:1990077">
    <property type="term" value="C:primosome complex"/>
    <property type="evidence" value="ECO:0007669"/>
    <property type="project" value="UniProtKB-UniRule"/>
</dbReference>
<keyword evidence="1" id="KW-0238">DNA-binding</keyword>
<sequence>MNRLVLSAQLVERGAVRYTPAGLPAIDCKLQHSSTVTEDGQPRQVSLEIKALAIGALSRPLGALALGSTGLFGGFLGMARNGRGMLFHITELTPDPPDSTPGTDRPAPI</sequence>
<dbReference type="InterPro" id="IPR012340">
    <property type="entry name" value="NA-bd_OB-fold"/>
</dbReference>
<proteinExistence type="inferred from homology"/>
<dbReference type="RefSeq" id="WP_137732003.1">
    <property type="nucleotide sequence ID" value="NZ_BJCL01000002.1"/>
</dbReference>
<evidence type="ECO:0000313" key="2">
    <source>
        <dbReference type="EMBL" id="GCL62278.1"/>
    </source>
</evidence>
<accession>A0A480AU64</accession>
<dbReference type="Proteomes" id="UP000301751">
    <property type="component" value="Unassembled WGS sequence"/>
</dbReference>
<dbReference type="GO" id="GO:0003697">
    <property type="term" value="F:single-stranded DNA binding"/>
    <property type="evidence" value="ECO:0007669"/>
    <property type="project" value="UniProtKB-UniRule"/>
</dbReference>
<dbReference type="Pfam" id="PF22657">
    <property type="entry name" value="SSB_1"/>
    <property type="match status" value="1"/>
</dbReference>
<dbReference type="InterPro" id="IPR023646">
    <property type="entry name" value="Prisomal_replication_PriB"/>
</dbReference>
<name>A0A480AU64_9BURK</name>
<keyword evidence="3" id="KW-1185">Reference proteome</keyword>
<dbReference type="OrthoDB" id="5296916at2"/>
<comment type="similarity">
    <text evidence="1">Belongs to the PriB family.</text>
</comment>
<dbReference type="EMBL" id="BJCL01000002">
    <property type="protein sequence ID" value="GCL62278.1"/>
    <property type="molecule type" value="Genomic_DNA"/>
</dbReference>
<organism evidence="2 3">
    <name type="scientific">Pseudaquabacterium pictum</name>
    <dbReference type="NCBI Taxonomy" id="2315236"/>
    <lineage>
        <taxon>Bacteria</taxon>
        <taxon>Pseudomonadati</taxon>
        <taxon>Pseudomonadota</taxon>
        <taxon>Betaproteobacteria</taxon>
        <taxon>Burkholderiales</taxon>
        <taxon>Sphaerotilaceae</taxon>
        <taxon>Pseudaquabacterium</taxon>
    </lineage>
</organism>
<keyword evidence="1" id="KW-0235">DNA replication</keyword>
<dbReference type="NCBIfam" id="TIGR04418">
    <property type="entry name" value="PriB_gamma"/>
    <property type="match status" value="1"/>
</dbReference>
<protein>
    <recommendedName>
        <fullName evidence="1">Replication restart protein PriB</fullName>
    </recommendedName>
</protein>
<reference evidence="3" key="1">
    <citation type="submission" date="2019-03" db="EMBL/GenBank/DDBJ databases">
        <title>Aquabacterium pictum sp.nov., the first bacteriochlorophyll a-containing freshwater bacterium in the genus Aquabacterium of the class Betaproteobacteria.</title>
        <authorList>
            <person name="Hirose S."/>
            <person name="Tank M."/>
            <person name="Hara E."/>
            <person name="Tamaki H."/>
            <person name="Takaichi S."/>
            <person name="Haruta S."/>
            <person name="Hanada S."/>
        </authorList>
    </citation>
    <scope>NUCLEOTIDE SEQUENCE [LARGE SCALE GENOMIC DNA]</scope>
    <source>
        <strain evidence="3">W35</strain>
    </source>
</reference>
<evidence type="ECO:0000313" key="3">
    <source>
        <dbReference type="Proteomes" id="UP000301751"/>
    </source>
</evidence>
<evidence type="ECO:0000256" key="1">
    <source>
        <dbReference type="HAMAP-Rule" id="MF_00720"/>
    </source>
</evidence>
<comment type="caution">
    <text evidence="2">The sequence shown here is derived from an EMBL/GenBank/DDBJ whole genome shotgun (WGS) entry which is preliminary data.</text>
</comment>
<dbReference type="AlphaFoldDB" id="A0A480AU64"/>
<comment type="subunit">
    <text evidence="1">Homodimer. Interacts with PriA and DnaT. Component of the replication restart primosome. Primosome assembly occurs via a 'hand-off' mechanism. PriA binds to replication forks, subsequently PriB then DnaT bind; DnaT then displaces ssDNA to generate the helicase loading substrate.</text>
</comment>
<dbReference type="HAMAP" id="MF_00720">
    <property type="entry name" value="PriB"/>
    <property type="match status" value="1"/>
</dbReference>
<dbReference type="SUPFAM" id="SSF50249">
    <property type="entry name" value="Nucleic acid-binding proteins"/>
    <property type="match status" value="1"/>
</dbReference>
<dbReference type="Gene3D" id="2.40.50.140">
    <property type="entry name" value="Nucleic acid-binding proteins"/>
    <property type="match status" value="1"/>
</dbReference>